<gene>
    <name evidence="9" type="ORF">K1X13_18140</name>
</gene>
<dbReference type="Pfam" id="PF00753">
    <property type="entry name" value="Lactamase_B"/>
    <property type="match status" value="1"/>
</dbReference>
<evidence type="ECO:0000256" key="6">
    <source>
        <dbReference type="SAM" id="MobiDB-lite"/>
    </source>
</evidence>
<name>A0ABS7RNX9_9ACTN</name>
<accession>A0ABS7RNX9</accession>
<feature type="transmembrane region" description="Helical" evidence="7">
    <location>
        <begin position="390"/>
        <end position="411"/>
    </location>
</feature>
<feature type="transmembrane region" description="Helical" evidence="7">
    <location>
        <begin position="446"/>
        <end position="466"/>
    </location>
</feature>
<evidence type="ECO:0000256" key="1">
    <source>
        <dbReference type="ARBA" id="ARBA00004651"/>
    </source>
</evidence>
<feature type="transmembrane region" description="Helical" evidence="7">
    <location>
        <begin position="80"/>
        <end position="99"/>
    </location>
</feature>
<feature type="transmembrane region" description="Helical" evidence="7">
    <location>
        <begin position="37"/>
        <end position="68"/>
    </location>
</feature>
<evidence type="ECO:0000313" key="9">
    <source>
        <dbReference type="EMBL" id="MBY9076755.1"/>
    </source>
</evidence>
<protein>
    <submittedName>
        <fullName evidence="9">ComEC/Rec2 family competence protein</fullName>
    </submittedName>
</protein>
<dbReference type="SMART" id="SM00849">
    <property type="entry name" value="Lactamase_B"/>
    <property type="match status" value="1"/>
</dbReference>
<evidence type="ECO:0000256" key="3">
    <source>
        <dbReference type="ARBA" id="ARBA00022692"/>
    </source>
</evidence>
<keyword evidence="3 7" id="KW-0812">Transmembrane</keyword>
<keyword evidence="4 7" id="KW-1133">Transmembrane helix</keyword>
<dbReference type="InterPro" id="IPR036866">
    <property type="entry name" value="RibonucZ/Hydroxyglut_hydro"/>
</dbReference>
<evidence type="ECO:0000256" key="5">
    <source>
        <dbReference type="ARBA" id="ARBA00023136"/>
    </source>
</evidence>
<evidence type="ECO:0000313" key="10">
    <source>
        <dbReference type="Proteomes" id="UP000754710"/>
    </source>
</evidence>
<dbReference type="InterPro" id="IPR001279">
    <property type="entry name" value="Metallo-B-lactamas"/>
</dbReference>
<keyword evidence="10" id="KW-1185">Reference proteome</keyword>
<feature type="transmembrane region" description="Helical" evidence="7">
    <location>
        <begin position="486"/>
        <end position="504"/>
    </location>
</feature>
<feature type="transmembrane region" description="Helical" evidence="7">
    <location>
        <begin position="291"/>
        <end position="309"/>
    </location>
</feature>
<evidence type="ECO:0000256" key="2">
    <source>
        <dbReference type="ARBA" id="ARBA00022475"/>
    </source>
</evidence>
<feature type="transmembrane region" description="Helical" evidence="7">
    <location>
        <begin position="417"/>
        <end position="439"/>
    </location>
</feature>
<feature type="transmembrane region" description="Helical" evidence="7">
    <location>
        <begin position="361"/>
        <end position="378"/>
    </location>
</feature>
<dbReference type="InterPro" id="IPR052159">
    <property type="entry name" value="Competence_DNA_uptake"/>
</dbReference>
<dbReference type="EMBL" id="JAIEZQ010000003">
    <property type="protein sequence ID" value="MBY9076755.1"/>
    <property type="molecule type" value="Genomic_DNA"/>
</dbReference>
<dbReference type="PANTHER" id="PTHR30619:SF1">
    <property type="entry name" value="RECOMBINATION PROTEIN 2"/>
    <property type="match status" value="1"/>
</dbReference>
<feature type="compositionally biased region" description="Pro residues" evidence="6">
    <location>
        <begin position="1"/>
        <end position="11"/>
    </location>
</feature>
<dbReference type="InterPro" id="IPR004477">
    <property type="entry name" value="ComEC_N"/>
</dbReference>
<reference evidence="9 10" key="1">
    <citation type="submission" date="2021-08" db="EMBL/GenBank/DDBJ databases">
        <title>Nocardioides bacterium WL0053 sp. nov., isolated from the sediment.</title>
        <authorList>
            <person name="Wang L."/>
            <person name="Zhang D."/>
            <person name="Zhang A."/>
        </authorList>
    </citation>
    <scope>NUCLEOTIDE SEQUENCE [LARGE SCALE GENOMIC DNA]</scope>
    <source>
        <strain evidence="9 10">WL0053</strain>
    </source>
</reference>
<feature type="transmembrane region" description="Helical" evidence="7">
    <location>
        <begin position="265"/>
        <end position="284"/>
    </location>
</feature>
<dbReference type="PANTHER" id="PTHR30619">
    <property type="entry name" value="DNA INTERNALIZATION/COMPETENCE PROTEIN COMEC/REC2"/>
    <property type="match status" value="1"/>
</dbReference>
<dbReference type="CDD" id="cd07731">
    <property type="entry name" value="ComA-like_MBL-fold"/>
    <property type="match status" value="1"/>
</dbReference>
<sequence>MPPSPRWPPTSPSDGRGQVPSPHEDEGEERPSPDLRVVLLAVVAWAGALAGFLLQPWLAAAVSGLAAAAVTVRSRRGRPVVLAVACLVAGTAVGGSAMLRAEANRSSPVAALAEQRAFVTASLRVASDPVRREGRFASYVLLRATVTEVTGRGRRYATHVPVLVIAGDPWREAELGSVVRVEGRLAPADGPDLAAVVSTSRDPTVLEPPAGVLDAASVVRAGIRAAVAPAGPEEEALIPALVVGDDRGMPAGVVESFQVAGLTHLLAVSGTNLTLVVGFVLVLARWAGVRARGLAVVGALGVLGFVLLARPEPSVVRAAAMGSVALVGMGTNGRDRGVRALGVAVLVLLLLDPWLALSLGFVLSALATAGILLLAPPWRDALMRWLPRWLAEAVAVPLAAQLVCTPVVAAISDQVSLVAVVANMAVAPLVGPATVLGLVGGLVMLVVDPVGLLLGRLAGGCAWWIVTVADRSARLPTAAVEWSATAGSLVLLSLLCVAAALVLPRMLARRGWSVAGALVMVLVVVRPLPTPGWPPDGWVMVACDVGQGDGLVLRAGEDTAVVVDAGPEPALIDRCLDRLGVERVPVVVLTHFHDDHVAGLPGVLADRVVGEVQVTGLRDPEQGAASVDTWASGSGVPVRVPAYGEVSRVGELTWQVVGPSREVGGEGYGEEGSPANNASVTLLVVTHGIRILLTGDLEPGAQELLDRSTTELRVDVLKVPHHGSRYQDPALLSGLGARLALISVGEDNEYGHPAPETLDLLQDAGAEVRRTDESGDVAVVVRDGHLSVASTR</sequence>
<keyword evidence="5 7" id="KW-0472">Membrane</keyword>
<organism evidence="9 10">
    <name type="scientific">Nocardioides jiangsuensis</name>
    <dbReference type="NCBI Taxonomy" id="2866161"/>
    <lineage>
        <taxon>Bacteria</taxon>
        <taxon>Bacillati</taxon>
        <taxon>Actinomycetota</taxon>
        <taxon>Actinomycetes</taxon>
        <taxon>Propionibacteriales</taxon>
        <taxon>Nocardioidaceae</taxon>
        <taxon>Nocardioides</taxon>
    </lineage>
</organism>
<keyword evidence="2" id="KW-1003">Cell membrane</keyword>
<dbReference type="NCBIfam" id="TIGR00360">
    <property type="entry name" value="ComEC_N-term"/>
    <property type="match status" value="1"/>
</dbReference>
<dbReference type="Gene3D" id="3.60.15.10">
    <property type="entry name" value="Ribonuclease Z/Hydroxyacylglutathione hydrolase-like"/>
    <property type="match status" value="1"/>
</dbReference>
<dbReference type="Proteomes" id="UP000754710">
    <property type="component" value="Unassembled WGS sequence"/>
</dbReference>
<comment type="caution">
    <text evidence="9">The sequence shown here is derived from an EMBL/GenBank/DDBJ whole genome shotgun (WGS) entry which is preliminary data.</text>
</comment>
<feature type="region of interest" description="Disordered" evidence="6">
    <location>
        <begin position="1"/>
        <end position="31"/>
    </location>
</feature>
<dbReference type="SUPFAM" id="SSF56281">
    <property type="entry name" value="Metallo-hydrolase/oxidoreductase"/>
    <property type="match status" value="1"/>
</dbReference>
<evidence type="ECO:0000259" key="8">
    <source>
        <dbReference type="SMART" id="SM00849"/>
    </source>
</evidence>
<feature type="transmembrane region" description="Helical" evidence="7">
    <location>
        <begin position="511"/>
        <end position="528"/>
    </location>
</feature>
<evidence type="ECO:0000256" key="4">
    <source>
        <dbReference type="ARBA" id="ARBA00022989"/>
    </source>
</evidence>
<proteinExistence type="predicted"/>
<comment type="subcellular location">
    <subcellularLocation>
        <location evidence="1">Cell membrane</location>
        <topology evidence="1">Multi-pass membrane protein</topology>
    </subcellularLocation>
</comment>
<dbReference type="Pfam" id="PF03772">
    <property type="entry name" value="Competence"/>
    <property type="match status" value="1"/>
</dbReference>
<feature type="domain" description="Metallo-beta-lactamase" evidence="8">
    <location>
        <begin position="547"/>
        <end position="746"/>
    </location>
</feature>
<evidence type="ECO:0000256" key="7">
    <source>
        <dbReference type="SAM" id="Phobius"/>
    </source>
</evidence>
<dbReference type="InterPro" id="IPR035681">
    <property type="entry name" value="ComA-like_MBL"/>
</dbReference>